<reference evidence="2 3" key="1">
    <citation type="journal article" date="2005" name="Int. J. Syst. Evol. Microbiol.">
        <title>Bacillus litoralis sp. nov., isolated from a tidal flat of the Yellow Sea in Korea.</title>
        <authorList>
            <person name="Yoon J.H."/>
            <person name="Oh T.K."/>
        </authorList>
    </citation>
    <scope>NUCLEOTIDE SEQUENCE [LARGE SCALE GENOMIC DNA]</scope>
    <source>
        <strain evidence="2 3">SW-211</strain>
    </source>
</reference>
<dbReference type="InterPro" id="IPR022742">
    <property type="entry name" value="Hydrolase_4"/>
</dbReference>
<proteinExistence type="predicted"/>
<accession>A0A5C6W034</accession>
<evidence type="ECO:0000259" key="1">
    <source>
        <dbReference type="Pfam" id="PF12146"/>
    </source>
</evidence>
<keyword evidence="3" id="KW-1185">Reference proteome</keyword>
<evidence type="ECO:0000313" key="2">
    <source>
        <dbReference type="EMBL" id="TXC90296.1"/>
    </source>
</evidence>
<keyword evidence="2" id="KW-0378">Hydrolase</keyword>
<dbReference type="FunFam" id="3.40.50.1820:FF:000154">
    <property type="entry name" value="Alpha/beta hydrolase"/>
    <property type="match status" value="1"/>
</dbReference>
<dbReference type="AlphaFoldDB" id="A0A5C6W034"/>
<dbReference type="Proteomes" id="UP000321363">
    <property type="component" value="Unassembled WGS sequence"/>
</dbReference>
<organism evidence="2 3">
    <name type="scientific">Metabacillus litoralis</name>
    <dbReference type="NCBI Taxonomy" id="152268"/>
    <lineage>
        <taxon>Bacteria</taxon>
        <taxon>Bacillati</taxon>
        <taxon>Bacillota</taxon>
        <taxon>Bacilli</taxon>
        <taxon>Bacillales</taxon>
        <taxon>Bacillaceae</taxon>
        <taxon>Metabacillus</taxon>
    </lineage>
</organism>
<dbReference type="Pfam" id="PF12146">
    <property type="entry name" value="Hydrolase_4"/>
    <property type="match status" value="1"/>
</dbReference>
<dbReference type="InterPro" id="IPR029058">
    <property type="entry name" value="AB_hydrolase_fold"/>
</dbReference>
<dbReference type="PRINTS" id="PR00111">
    <property type="entry name" value="ABHYDROLASE"/>
</dbReference>
<dbReference type="Gene3D" id="3.40.50.1820">
    <property type="entry name" value="alpha/beta hydrolase"/>
    <property type="match status" value="1"/>
</dbReference>
<dbReference type="InterPro" id="IPR000073">
    <property type="entry name" value="AB_hydrolase_1"/>
</dbReference>
<dbReference type="SUPFAM" id="SSF53474">
    <property type="entry name" value="alpha/beta-Hydrolases"/>
    <property type="match status" value="1"/>
</dbReference>
<name>A0A5C6W034_9BACI</name>
<dbReference type="OrthoDB" id="9806902at2"/>
<dbReference type="GO" id="GO:0016787">
    <property type="term" value="F:hydrolase activity"/>
    <property type="evidence" value="ECO:0007669"/>
    <property type="project" value="UniProtKB-KW"/>
</dbReference>
<evidence type="ECO:0000313" key="3">
    <source>
        <dbReference type="Proteomes" id="UP000321363"/>
    </source>
</evidence>
<dbReference type="PANTHER" id="PTHR11614">
    <property type="entry name" value="PHOSPHOLIPASE-RELATED"/>
    <property type="match status" value="1"/>
</dbReference>
<feature type="domain" description="Serine aminopeptidase S33" evidence="1">
    <location>
        <begin position="11"/>
        <end position="244"/>
    </location>
</feature>
<sequence length="271" mass="31381">MWKWEAEVEIAKGVIVIVHGAAEHHGRYKWLVEMWRLAGYHVIMGDLPGQGTSTRRRGHIQSFDEYIIEVNEWIKESKKYNLPLFLIGHSMGGLVVIRSLQEKHQEVKAVILSSPCLGILYKPNKALELASRGLNIIAPSFKVESNLNVSIATRNKSVQDNDENDSLYVTKVSVRWYRELIHAMEEAQKQVDKFQKVPLLLMQGGADKIVDKSLVKEWFNKVDLLDKSYKEWEGLYHEIFSEPEREQVFERAKNFFDTHCLNDRPNDQSDT</sequence>
<dbReference type="RefSeq" id="WP_146949397.1">
    <property type="nucleotide sequence ID" value="NZ_VOQF01000007.1"/>
</dbReference>
<comment type="caution">
    <text evidence="2">The sequence shown here is derived from an EMBL/GenBank/DDBJ whole genome shotgun (WGS) entry which is preliminary data.</text>
</comment>
<dbReference type="InterPro" id="IPR051044">
    <property type="entry name" value="MAG_DAG_Lipase"/>
</dbReference>
<dbReference type="EMBL" id="VOQF01000007">
    <property type="protein sequence ID" value="TXC90296.1"/>
    <property type="molecule type" value="Genomic_DNA"/>
</dbReference>
<gene>
    <name evidence="2" type="ORF">FS935_14680</name>
</gene>
<protein>
    <submittedName>
        <fullName evidence="2">Alpha/beta hydrolase</fullName>
    </submittedName>
</protein>